<name>A0A7X5UNL2_9PSEU</name>
<accession>A0A7X5UNL2</accession>
<proteinExistence type="predicted"/>
<sequence>MARHTDTFEELPSDLQAALVREYVSTVSSHGTPTVLDALARPWLGSEGQAACYR</sequence>
<evidence type="ECO:0000313" key="1">
    <source>
        <dbReference type="EMBL" id="NIJ11328.1"/>
    </source>
</evidence>
<evidence type="ECO:0000313" key="2">
    <source>
        <dbReference type="Proteomes" id="UP000545493"/>
    </source>
</evidence>
<keyword evidence="2" id="KW-1185">Reference proteome</keyword>
<dbReference type="RefSeq" id="WP_243852751.1">
    <property type="nucleotide sequence ID" value="NZ_JAAOYM010000001.1"/>
</dbReference>
<protein>
    <submittedName>
        <fullName evidence="1">Uncharacterized protein</fullName>
    </submittedName>
</protein>
<reference evidence="1 2" key="1">
    <citation type="submission" date="2020-03" db="EMBL/GenBank/DDBJ databases">
        <title>Sequencing the genomes of 1000 actinobacteria strains.</title>
        <authorList>
            <person name="Klenk H.-P."/>
        </authorList>
    </citation>
    <scope>NUCLEOTIDE SEQUENCE [LARGE SCALE GENOMIC DNA]</scope>
    <source>
        <strain evidence="1 2">DSM 45685</strain>
    </source>
</reference>
<organism evidence="1 2">
    <name type="scientific">Saccharomonospora amisosensis</name>
    <dbReference type="NCBI Taxonomy" id="1128677"/>
    <lineage>
        <taxon>Bacteria</taxon>
        <taxon>Bacillati</taxon>
        <taxon>Actinomycetota</taxon>
        <taxon>Actinomycetes</taxon>
        <taxon>Pseudonocardiales</taxon>
        <taxon>Pseudonocardiaceae</taxon>
        <taxon>Saccharomonospora</taxon>
    </lineage>
</organism>
<dbReference type="EMBL" id="JAAOYM010000001">
    <property type="protein sequence ID" value="NIJ11328.1"/>
    <property type="molecule type" value="Genomic_DNA"/>
</dbReference>
<dbReference type="AlphaFoldDB" id="A0A7X5UNL2"/>
<comment type="caution">
    <text evidence="1">The sequence shown here is derived from an EMBL/GenBank/DDBJ whole genome shotgun (WGS) entry which is preliminary data.</text>
</comment>
<gene>
    <name evidence="1" type="ORF">FHU38_001672</name>
</gene>
<dbReference type="Proteomes" id="UP000545493">
    <property type="component" value="Unassembled WGS sequence"/>
</dbReference>